<gene>
    <name evidence="8" type="ORF">NAEGRDRAFT_49152</name>
</gene>
<evidence type="ECO:0000256" key="7">
    <source>
        <dbReference type="SAM" id="MobiDB-lite"/>
    </source>
</evidence>
<evidence type="ECO:0000313" key="9">
    <source>
        <dbReference type="Proteomes" id="UP000006671"/>
    </source>
</evidence>
<evidence type="ECO:0000256" key="4">
    <source>
        <dbReference type="ARBA" id="ARBA00022679"/>
    </source>
</evidence>
<dbReference type="OrthoDB" id="419694at2759"/>
<dbReference type="AlphaFoldDB" id="D2VFN4"/>
<dbReference type="VEuPathDB" id="AmoebaDB:NAEGRDRAFT_49152"/>
<dbReference type="eggNOG" id="KOG2278">
    <property type="taxonomic scope" value="Eukaryota"/>
</dbReference>
<sequence>MNFQAIHQSSSSSTSSGSSSEKKRGGRREMGETEKVSRALSKLLRHKADKTKGINLRADGYVLIREILALKDFKGVTQQMIEECVKNNDKQRFNMTQDATTGEYIIRANQGHTIAVEVEMEEIDSPSKLGEYANTVMHGTYHDAYDKIVQSGGLSRMSRQHIHFAIGEPEEGHVISGMRKSAEVCFFLDVQKTIDEGIKLLKSSNGVILSPGNDKGLIPMHCFSQIIDRKTRKVLYTNKP</sequence>
<dbReference type="SUPFAM" id="SSF56399">
    <property type="entry name" value="ADP-ribosylation"/>
    <property type="match status" value="1"/>
</dbReference>
<dbReference type="EC" id="2.7.1.160" evidence="3"/>
<dbReference type="Gene3D" id="3.20.170.30">
    <property type="match status" value="1"/>
</dbReference>
<dbReference type="GeneID" id="8850134"/>
<dbReference type="PANTHER" id="PTHR12684">
    <property type="entry name" value="PUTATIVE PHOSPHOTRANSFERASE"/>
    <property type="match status" value="1"/>
</dbReference>
<evidence type="ECO:0000256" key="6">
    <source>
        <dbReference type="ARBA" id="ARBA00047949"/>
    </source>
</evidence>
<dbReference type="PANTHER" id="PTHR12684:SF2">
    <property type="entry name" value="TRNA 2'-PHOSPHOTRANSFERASE 1"/>
    <property type="match status" value="1"/>
</dbReference>
<evidence type="ECO:0000256" key="5">
    <source>
        <dbReference type="ARBA" id="ARBA00023027"/>
    </source>
</evidence>
<dbReference type="InterPro" id="IPR042080">
    <property type="entry name" value="RNA_2'-PTrans_N"/>
</dbReference>
<accession>D2VFN4</accession>
<dbReference type="Proteomes" id="UP000006671">
    <property type="component" value="Unassembled WGS sequence"/>
</dbReference>
<name>D2VFN4_NAEGR</name>
<dbReference type="InterPro" id="IPR042081">
    <property type="entry name" value="RNA_2'-PTrans_C"/>
</dbReference>
<evidence type="ECO:0000313" key="8">
    <source>
        <dbReference type="EMBL" id="EFC44388.1"/>
    </source>
</evidence>
<dbReference type="Gene3D" id="1.10.10.970">
    <property type="entry name" value="RNA 2'-phosphotransferase, Tpt1/KptA family, N-terminal domain"/>
    <property type="match status" value="1"/>
</dbReference>
<comment type="similarity">
    <text evidence="2">Belongs to the KptA/TPT1 family.</text>
</comment>
<dbReference type="GO" id="GO:0006388">
    <property type="term" value="P:tRNA splicing, via endonucleolytic cleavage and ligation"/>
    <property type="evidence" value="ECO:0007669"/>
    <property type="project" value="TreeGrafter"/>
</dbReference>
<keyword evidence="9" id="KW-1185">Reference proteome</keyword>
<dbReference type="RefSeq" id="XP_002677132.1">
    <property type="nucleotide sequence ID" value="XM_002677086.1"/>
</dbReference>
<keyword evidence="5" id="KW-0520">NAD</keyword>
<evidence type="ECO:0000256" key="3">
    <source>
        <dbReference type="ARBA" id="ARBA00012007"/>
    </source>
</evidence>
<comment type="function">
    <text evidence="1">Catalyzes the last step of tRNA splicing, the transfer of the splice junction 2'-phosphate from ligated tRNA to NAD to produce ADP-ribose 1''-2'' cyclic phosphate.</text>
</comment>
<feature type="compositionally biased region" description="Basic and acidic residues" evidence="7">
    <location>
        <begin position="20"/>
        <end position="35"/>
    </location>
</feature>
<comment type="catalytic activity">
    <reaction evidence="6">
        <text>2'-phospho-[ligated tRNA] + NAD(+) = mature tRNA + ADP-alpha-D-ribose 1'',2''-cyclic phosphate + nicotinamide</text>
        <dbReference type="Rhea" id="RHEA:23324"/>
        <dbReference type="Rhea" id="RHEA-COMP:11106"/>
        <dbReference type="Rhea" id="RHEA-COMP:11107"/>
        <dbReference type="ChEBI" id="CHEBI:17154"/>
        <dbReference type="ChEBI" id="CHEBI:57540"/>
        <dbReference type="ChEBI" id="CHEBI:76596"/>
        <dbReference type="ChEBI" id="CHEBI:82883"/>
        <dbReference type="ChEBI" id="CHEBI:85027"/>
        <dbReference type="EC" id="2.7.1.160"/>
    </reaction>
</comment>
<organism evidence="9">
    <name type="scientific">Naegleria gruberi</name>
    <name type="common">Amoeba</name>
    <dbReference type="NCBI Taxonomy" id="5762"/>
    <lineage>
        <taxon>Eukaryota</taxon>
        <taxon>Discoba</taxon>
        <taxon>Heterolobosea</taxon>
        <taxon>Tetramitia</taxon>
        <taxon>Eutetramitia</taxon>
        <taxon>Vahlkampfiidae</taxon>
        <taxon>Naegleria</taxon>
    </lineage>
</organism>
<dbReference type="KEGG" id="ngr:NAEGRDRAFT_49152"/>
<dbReference type="InParanoid" id="D2VFN4"/>
<reference evidence="8 9" key="1">
    <citation type="journal article" date="2010" name="Cell">
        <title>The genome of Naegleria gruberi illuminates early eukaryotic versatility.</title>
        <authorList>
            <person name="Fritz-Laylin L.K."/>
            <person name="Prochnik S.E."/>
            <person name="Ginger M.L."/>
            <person name="Dacks J.B."/>
            <person name="Carpenter M.L."/>
            <person name="Field M.C."/>
            <person name="Kuo A."/>
            <person name="Paredez A."/>
            <person name="Chapman J."/>
            <person name="Pham J."/>
            <person name="Shu S."/>
            <person name="Neupane R."/>
            <person name="Cipriano M."/>
            <person name="Mancuso J."/>
            <person name="Tu H."/>
            <person name="Salamov A."/>
            <person name="Lindquist E."/>
            <person name="Shapiro H."/>
            <person name="Lucas S."/>
            <person name="Grigoriev I.V."/>
            <person name="Cande W.Z."/>
            <person name="Fulton C."/>
            <person name="Rokhsar D.S."/>
            <person name="Dawson S.C."/>
        </authorList>
    </citation>
    <scope>NUCLEOTIDE SEQUENCE [LARGE SCALE GENOMIC DNA]</scope>
    <source>
        <strain evidence="8 9">NEG-M</strain>
    </source>
</reference>
<evidence type="ECO:0000256" key="1">
    <source>
        <dbReference type="ARBA" id="ARBA00003343"/>
    </source>
</evidence>
<feature type="region of interest" description="Disordered" evidence="7">
    <location>
        <begin position="1"/>
        <end position="35"/>
    </location>
</feature>
<dbReference type="GO" id="GO:0000215">
    <property type="term" value="F:tRNA 2'-phosphotransferase activity"/>
    <property type="evidence" value="ECO:0007669"/>
    <property type="project" value="UniProtKB-EC"/>
</dbReference>
<protein>
    <recommendedName>
        <fullName evidence="3">2'-phosphotransferase</fullName>
        <ecNumber evidence="3">2.7.1.160</ecNumber>
    </recommendedName>
</protein>
<evidence type="ECO:0000256" key="2">
    <source>
        <dbReference type="ARBA" id="ARBA00009836"/>
    </source>
</evidence>
<feature type="compositionally biased region" description="Low complexity" evidence="7">
    <location>
        <begin position="9"/>
        <end position="19"/>
    </location>
</feature>
<keyword evidence="4" id="KW-0808">Transferase</keyword>
<dbReference type="EMBL" id="GG738868">
    <property type="protein sequence ID" value="EFC44388.1"/>
    <property type="molecule type" value="Genomic_DNA"/>
</dbReference>
<dbReference type="STRING" id="5762.D2VFN4"/>
<proteinExistence type="inferred from homology"/>
<dbReference type="OMA" id="RHGASQM"/>
<dbReference type="InterPro" id="IPR002745">
    <property type="entry name" value="Ptrans_KptA/Tpt1"/>
</dbReference>
<dbReference type="Pfam" id="PF01885">
    <property type="entry name" value="PTS_2-RNA"/>
    <property type="match status" value="1"/>
</dbReference>